<dbReference type="Pfam" id="PF01930">
    <property type="entry name" value="Cas_Cas4"/>
    <property type="match status" value="1"/>
</dbReference>
<evidence type="ECO:0000256" key="11">
    <source>
        <dbReference type="ARBA" id="ARBA00023118"/>
    </source>
</evidence>
<dbReference type="InterPro" id="IPR011604">
    <property type="entry name" value="PDDEXK-like_dom_sf"/>
</dbReference>
<evidence type="ECO:0000256" key="4">
    <source>
        <dbReference type="ARBA" id="ARBA00020049"/>
    </source>
</evidence>
<evidence type="ECO:0000313" key="15">
    <source>
        <dbReference type="EMBL" id="MTW32974.1"/>
    </source>
</evidence>
<comment type="similarity">
    <text evidence="2 13">Belongs to the CRISPR-associated exonuclease Cas4 family.</text>
</comment>
<comment type="cofactor">
    <cofactor evidence="13">
        <name>iron-sulfur cluster</name>
        <dbReference type="ChEBI" id="CHEBI:30408"/>
    </cofactor>
</comment>
<keyword evidence="6 13" id="KW-0479">Metal-binding</keyword>
<protein>
    <recommendedName>
        <fullName evidence="4 13">CRISPR-associated exonuclease Cas4</fullName>
        <ecNumber evidence="3 13">3.1.12.1</ecNumber>
    </recommendedName>
</protein>
<keyword evidence="7 13" id="KW-0378">Hydrolase</keyword>
<dbReference type="InterPro" id="IPR013343">
    <property type="entry name" value="CRISPR-assoc_prot_Cas4"/>
</dbReference>
<evidence type="ECO:0000256" key="12">
    <source>
        <dbReference type="ARBA" id="ARBA00023211"/>
    </source>
</evidence>
<comment type="function">
    <text evidence="13">CRISPR (clustered regularly interspaced short palindromic repeat) is an adaptive immune system that provides protection against mobile genetic elements (viruses, transposable elements and conjugative plasmids). CRISPR clusters contain sequences complementary to antecedent mobile elements and target invading nucleic acids. CRISPR clusters are transcribed and processed into CRISPR RNA (crRNA).</text>
</comment>
<keyword evidence="5 13" id="KW-0540">Nuclease</keyword>
<organism evidence="15 16">
    <name type="scientific">Pseudoduganella danionis</name>
    <dbReference type="NCBI Taxonomy" id="1890295"/>
    <lineage>
        <taxon>Bacteria</taxon>
        <taxon>Pseudomonadati</taxon>
        <taxon>Pseudomonadota</taxon>
        <taxon>Betaproteobacteria</taxon>
        <taxon>Burkholderiales</taxon>
        <taxon>Oxalobacteraceae</taxon>
        <taxon>Telluria group</taxon>
        <taxon>Pseudoduganella</taxon>
    </lineage>
</organism>
<accession>A0ABW9SN02</accession>
<evidence type="ECO:0000256" key="2">
    <source>
        <dbReference type="ARBA" id="ARBA00009189"/>
    </source>
</evidence>
<evidence type="ECO:0000256" key="7">
    <source>
        <dbReference type="ARBA" id="ARBA00022801"/>
    </source>
</evidence>
<evidence type="ECO:0000256" key="1">
    <source>
        <dbReference type="ARBA" id="ARBA00001966"/>
    </source>
</evidence>
<evidence type="ECO:0000256" key="3">
    <source>
        <dbReference type="ARBA" id="ARBA00012768"/>
    </source>
</evidence>
<comment type="cofactor">
    <cofactor evidence="13">
        <name>Mg(2+)</name>
        <dbReference type="ChEBI" id="CHEBI:18420"/>
    </cofactor>
    <cofactor evidence="13">
        <name>Mn(2+)</name>
        <dbReference type="ChEBI" id="CHEBI:29035"/>
    </cofactor>
    <text evidence="13">Mg(2+) or Mn(2+) required for ssDNA cleavage activity.</text>
</comment>
<keyword evidence="10 13" id="KW-0411">Iron-sulfur</keyword>
<dbReference type="Gene3D" id="3.90.320.10">
    <property type="match status" value="1"/>
</dbReference>
<comment type="cofactor">
    <cofactor evidence="1">
        <name>[4Fe-4S] cluster</name>
        <dbReference type="ChEBI" id="CHEBI:49883"/>
    </cofactor>
</comment>
<keyword evidence="16" id="KW-1185">Reference proteome</keyword>
<dbReference type="EMBL" id="WNKW01000002">
    <property type="protein sequence ID" value="MTW32974.1"/>
    <property type="molecule type" value="Genomic_DNA"/>
</dbReference>
<name>A0ABW9SN02_9BURK</name>
<proteinExistence type="inferred from homology"/>
<dbReference type="PANTHER" id="PTHR36531">
    <property type="entry name" value="CRISPR-ASSOCIATED EXONUCLEASE CAS4"/>
    <property type="match status" value="1"/>
</dbReference>
<keyword evidence="11 13" id="KW-0051">Antiviral defense</keyword>
<dbReference type="Proteomes" id="UP000735592">
    <property type="component" value="Unassembled WGS sequence"/>
</dbReference>
<feature type="domain" description="DUF83" evidence="14">
    <location>
        <begin position="9"/>
        <end position="186"/>
    </location>
</feature>
<dbReference type="NCBIfam" id="TIGR00372">
    <property type="entry name" value="cas4"/>
    <property type="match status" value="1"/>
</dbReference>
<evidence type="ECO:0000256" key="8">
    <source>
        <dbReference type="ARBA" id="ARBA00022839"/>
    </source>
</evidence>
<evidence type="ECO:0000256" key="10">
    <source>
        <dbReference type="ARBA" id="ARBA00023014"/>
    </source>
</evidence>
<keyword evidence="9 13" id="KW-0408">Iron</keyword>
<reference evidence="15 16" key="1">
    <citation type="submission" date="2019-11" db="EMBL/GenBank/DDBJ databases">
        <title>Type strains purchased from KCTC, JCM and DSMZ.</title>
        <authorList>
            <person name="Lu H."/>
        </authorList>
    </citation>
    <scope>NUCLEOTIDE SEQUENCE [LARGE SCALE GENOMIC DNA]</scope>
    <source>
        <strain evidence="15 16">DSM 103461</strain>
    </source>
</reference>
<evidence type="ECO:0000256" key="9">
    <source>
        <dbReference type="ARBA" id="ARBA00023004"/>
    </source>
</evidence>
<keyword evidence="12 13" id="KW-0464">Manganese</keyword>
<evidence type="ECO:0000256" key="5">
    <source>
        <dbReference type="ARBA" id="ARBA00022722"/>
    </source>
</evidence>
<comment type="caution">
    <text evidence="15">The sequence shown here is derived from an EMBL/GenBank/DDBJ whole genome shotgun (WGS) entry which is preliminary data.</text>
</comment>
<gene>
    <name evidence="15" type="primary">cas4</name>
    <name evidence="15" type="ORF">GM655_09060</name>
</gene>
<dbReference type="InterPro" id="IPR051827">
    <property type="entry name" value="Cas4_exonuclease"/>
</dbReference>
<dbReference type="InterPro" id="IPR022765">
    <property type="entry name" value="Dna2/Cas4_DUF83"/>
</dbReference>
<dbReference type="PANTHER" id="PTHR36531:SF6">
    <property type="entry name" value="DNA REPLICATION ATP-DEPENDENT HELICASE_NUCLEASE DNA2"/>
    <property type="match status" value="1"/>
</dbReference>
<dbReference type="CDD" id="cd09637">
    <property type="entry name" value="Cas4_I-A_I-B_I-C_I-D_II-B"/>
    <property type="match status" value="1"/>
</dbReference>
<evidence type="ECO:0000256" key="6">
    <source>
        <dbReference type="ARBA" id="ARBA00022723"/>
    </source>
</evidence>
<evidence type="ECO:0000259" key="14">
    <source>
        <dbReference type="Pfam" id="PF01930"/>
    </source>
</evidence>
<dbReference type="EC" id="3.1.12.1" evidence="3 13"/>
<keyword evidence="8 13" id="KW-0269">Exonuclease</keyword>
<evidence type="ECO:0000313" key="16">
    <source>
        <dbReference type="Proteomes" id="UP000735592"/>
    </source>
</evidence>
<evidence type="ECO:0000256" key="13">
    <source>
        <dbReference type="RuleBase" id="RU365022"/>
    </source>
</evidence>
<sequence>MDQDFIPLSALQHFLYCPRQCALIHTERLWAENQQTAEGLLMHDRVDKIHSGRRRGVRTACALPIVNPALGISGVADVVEFSDGSCPNVFPVEYKRGRKKAHRADEVQLCAQALCLEAMLDVSIPEGALFYGLTRRRVAVLFDQELRNLTCEIISATRELLLSGKTPLPQYLPKRCDSCSLFDLCQPRLLGRRKPVSDWLTEQTKEESCGDN</sequence>
<dbReference type="RefSeq" id="WP_155434356.1">
    <property type="nucleotide sequence ID" value="NZ_JBHLXK010000004.1"/>
</dbReference>